<feature type="binding site" evidence="8">
    <location>
        <begin position="26"/>
        <end position="27"/>
    </location>
    <ligand>
        <name>substrate</name>
    </ligand>
</feature>
<dbReference type="HAMAP" id="MF_00258">
    <property type="entry name" value="Glu_racemase"/>
    <property type="match status" value="1"/>
</dbReference>
<dbReference type="EMBL" id="LOCK01000017">
    <property type="protein sequence ID" value="KTE92231.1"/>
    <property type="molecule type" value="Genomic_DNA"/>
</dbReference>
<evidence type="ECO:0000313" key="10">
    <source>
        <dbReference type="Proteomes" id="UP000054623"/>
    </source>
</evidence>
<dbReference type="InterPro" id="IPR004391">
    <property type="entry name" value="Glu_race"/>
</dbReference>
<comment type="catalytic activity">
    <reaction evidence="1 8">
        <text>L-glutamate = D-glutamate</text>
        <dbReference type="Rhea" id="RHEA:12813"/>
        <dbReference type="ChEBI" id="CHEBI:29985"/>
        <dbReference type="ChEBI" id="CHEBI:29986"/>
        <dbReference type="EC" id="5.1.1.3"/>
    </reaction>
</comment>
<dbReference type="Proteomes" id="UP000054623">
    <property type="component" value="Unassembled WGS sequence"/>
</dbReference>
<dbReference type="GO" id="GO:0009252">
    <property type="term" value="P:peptidoglycan biosynthetic process"/>
    <property type="evidence" value="ECO:0007669"/>
    <property type="project" value="UniProtKB-UniRule"/>
</dbReference>
<dbReference type="PROSITE" id="PS00923">
    <property type="entry name" value="ASP_GLU_RACEMASE_1"/>
    <property type="match status" value="1"/>
</dbReference>
<dbReference type="GO" id="GO:0071555">
    <property type="term" value="P:cell wall organization"/>
    <property type="evidence" value="ECO:0007669"/>
    <property type="project" value="UniProtKB-KW"/>
</dbReference>
<feature type="binding site" evidence="8">
    <location>
        <begin position="58"/>
        <end position="59"/>
    </location>
    <ligand>
        <name>substrate</name>
    </ligand>
</feature>
<dbReference type="FunFam" id="3.40.50.1860:FF:000002">
    <property type="entry name" value="Glutamate racemase"/>
    <property type="match status" value="1"/>
</dbReference>
<dbReference type="NCBIfam" id="TIGR00067">
    <property type="entry name" value="glut_race"/>
    <property type="match status" value="1"/>
</dbReference>
<evidence type="ECO:0000256" key="7">
    <source>
        <dbReference type="ARBA" id="ARBA00070053"/>
    </source>
</evidence>
<dbReference type="EC" id="5.1.1.3" evidence="2 8"/>
<feature type="active site" description="Proton donor/acceptor" evidence="8">
    <location>
        <position position="89"/>
    </location>
</feature>
<dbReference type="InterPro" id="IPR018187">
    <property type="entry name" value="Asp/Glu_racemase_AS_1"/>
</dbReference>
<feature type="binding site" evidence="8">
    <location>
        <begin position="90"/>
        <end position="91"/>
    </location>
    <ligand>
        <name>substrate</name>
    </ligand>
</feature>
<organism evidence="9 10">
    <name type="scientific">Desulfitobacterium hafniense</name>
    <name type="common">Desulfitobacterium frappieri</name>
    <dbReference type="NCBI Taxonomy" id="49338"/>
    <lineage>
        <taxon>Bacteria</taxon>
        <taxon>Bacillati</taxon>
        <taxon>Bacillota</taxon>
        <taxon>Clostridia</taxon>
        <taxon>Eubacteriales</taxon>
        <taxon>Desulfitobacteriaceae</taxon>
        <taxon>Desulfitobacterium</taxon>
    </lineage>
</organism>
<sequence>MEVQLVTEAGPRGGIKLAQHVIGMFDSGVGGLTVMKEIVTQLPDVQIIYFGDTARVPYGNRSREELIHFGEEIISFLIEQGAEAIVVACNTSSANAVPVLREQFNLPLIGTIEPGAKAAIQATATGNIGLIATEATVRSKAYSSAVRRILSKRRGGHAIELVKAQACPLFVPLVEAGLSHSPEARGIARTYLAPIQEAQVDALILGCTHYPFLAPVIQEILGEEIILVDPAQAMTEELKEVLKQLEYNRESGQETHKAPGHHRFFVSGDPVLFERVGNTLLPGQIHDVNQVNWNR</sequence>
<keyword evidence="5 8" id="KW-0413">Isomerase</keyword>
<accession>A0A0W1JK90</accession>
<proteinExistence type="inferred from homology"/>
<gene>
    <name evidence="8" type="primary">murI</name>
    <name evidence="9" type="ORF">AT727_04680</name>
</gene>
<evidence type="ECO:0000256" key="3">
    <source>
        <dbReference type="ARBA" id="ARBA00022960"/>
    </source>
</evidence>
<evidence type="ECO:0000256" key="6">
    <source>
        <dbReference type="ARBA" id="ARBA00023316"/>
    </source>
</evidence>
<evidence type="ECO:0000256" key="1">
    <source>
        <dbReference type="ARBA" id="ARBA00001602"/>
    </source>
</evidence>
<dbReference type="GO" id="GO:0008881">
    <property type="term" value="F:glutamate racemase activity"/>
    <property type="evidence" value="ECO:0007669"/>
    <property type="project" value="UniProtKB-UniRule"/>
</dbReference>
<keyword evidence="6 8" id="KW-0961">Cell wall biogenesis/degradation</keyword>
<dbReference type="PANTHER" id="PTHR21198:SF2">
    <property type="entry name" value="GLUTAMATE RACEMASE"/>
    <property type="match status" value="1"/>
</dbReference>
<name>A0A0W1JK90_DESHA</name>
<dbReference type="InterPro" id="IPR033134">
    <property type="entry name" value="Asp/Glu_racemase_AS_2"/>
</dbReference>
<feature type="active site" description="Proton donor/acceptor" evidence="8">
    <location>
        <position position="207"/>
    </location>
</feature>
<dbReference type="InterPro" id="IPR015942">
    <property type="entry name" value="Asp/Glu/hydantoin_racemase"/>
</dbReference>
<reference evidence="9 10" key="1">
    <citation type="submission" date="2015-12" db="EMBL/GenBank/DDBJ databases">
        <title>Draft Genome Sequence of Desulfitobacterium hafniense Strain DH, a Sulfate-reducing Bacterium Isolated from Paddy Soils.</title>
        <authorList>
            <person name="Bao P."/>
            <person name="Zhang X."/>
            <person name="Li G."/>
        </authorList>
    </citation>
    <scope>NUCLEOTIDE SEQUENCE [LARGE SCALE GENOMIC DNA]</scope>
    <source>
        <strain evidence="9 10">DH</strain>
    </source>
</reference>
<dbReference type="PANTHER" id="PTHR21198">
    <property type="entry name" value="GLUTAMATE RACEMASE"/>
    <property type="match status" value="1"/>
</dbReference>
<dbReference type="UniPathway" id="UPA00219"/>
<comment type="similarity">
    <text evidence="8">Belongs to the aspartate/glutamate racemases family.</text>
</comment>
<dbReference type="InterPro" id="IPR001920">
    <property type="entry name" value="Asp/Glu_race"/>
</dbReference>
<dbReference type="Pfam" id="PF01177">
    <property type="entry name" value="Asp_Glu_race"/>
    <property type="match status" value="1"/>
</dbReference>
<dbReference type="AlphaFoldDB" id="A0A0W1JK90"/>
<evidence type="ECO:0000256" key="2">
    <source>
        <dbReference type="ARBA" id="ARBA00013090"/>
    </source>
</evidence>
<comment type="pathway">
    <text evidence="8">Cell wall biogenesis; peptidoglycan biosynthesis.</text>
</comment>
<comment type="caution">
    <text evidence="9">The sequence shown here is derived from an EMBL/GenBank/DDBJ whole genome shotgun (WGS) entry which is preliminary data.</text>
</comment>
<evidence type="ECO:0000313" key="9">
    <source>
        <dbReference type="EMBL" id="KTE92231.1"/>
    </source>
</evidence>
<evidence type="ECO:0000256" key="4">
    <source>
        <dbReference type="ARBA" id="ARBA00022984"/>
    </source>
</evidence>
<protein>
    <recommendedName>
        <fullName evidence="7 8">Glutamate racemase</fullName>
        <ecNumber evidence="2 8">5.1.1.3</ecNumber>
    </recommendedName>
</protein>
<comment type="function">
    <text evidence="8">Provides the (R)-glutamate required for cell wall biosynthesis.</text>
</comment>
<feature type="binding site" evidence="8">
    <location>
        <begin position="208"/>
        <end position="209"/>
    </location>
    <ligand>
        <name>substrate</name>
    </ligand>
</feature>
<dbReference type="RefSeq" id="WP_011460943.1">
    <property type="nucleotide sequence ID" value="NZ_LOCK01000017.1"/>
</dbReference>
<keyword evidence="4 8" id="KW-0573">Peptidoglycan synthesis</keyword>
<dbReference type="SUPFAM" id="SSF53681">
    <property type="entry name" value="Aspartate/glutamate racemase"/>
    <property type="match status" value="2"/>
</dbReference>
<dbReference type="PROSITE" id="PS00924">
    <property type="entry name" value="ASP_GLU_RACEMASE_2"/>
    <property type="match status" value="1"/>
</dbReference>
<keyword evidence="3 8" id="KW-0133">Cell shape</keyword>
<dbReference type="GO" id="GO:0008360">
    <property type="term" value="P:regulation of cell shape"/>
    <property type="evidence" value="ECO:0007669"/>
    <property type="project" value="UniProtKB-KW"/>
</dbReference>
<evidence type="ECO:0000256" key="8">
    <source>
        <dbReference type="HAMAP-Rule" id="MF_00258"/>
    </source>
</evidence>
<dbReference type="Gene3D" id="3.40.50.1860">
    <property type="match status" value="2"/>
</dbReference>
<dbReference type="OrthoDB" id="9801055at2"/>
<evidence type="ECO:0000256" key="5">
    <source>
        <dbReference type="ARBA" id="ARBA00023235"/>
    </source>
</evidence>